<keyword evidence="1" id="KW-0812">Transmembrane</keyword>
<sequence>MTKRDAAFIRFARSYKPWGEVRRKNLIARVVTSVAMTLLGLAVVAGLAVLAIFAASVAVVGAAVIGVMGLTAFLTRRQAKVRIHAEDGKGVYEARKTGSTWTVY</sequence>
<evidence type="ECO:0000313" key="3">
    <source>
        <dbReference type="Proteomes" id="UP000199150"/>
    </source>
</evidence>
<dbReference type="RefSeq" id="WP_090645461.1">
    <property type="nucleotide sequence ID" value="NZ_CBCRYE010000001.1"/>
</dbReference>
<keyword evidence="3" id="KW-1185">Reference proteome</keyword>
<proteinExistence type="predicted"/>
<keyword evidence="1" id="KW-1133">Transmembrane helix</keyword>
<dbReference type="EMBL" id="FMTS01000001">
    <property type="protein sequence ID" value="SCW46767.1"/>
    <property type="molecule type" value="Genomic_DNA"/>
</dbReference>
<accession>A0A1G4QQP4</accession>
<keyword evidence="1" id="KW-0472">Membrane</keyword>
<name>A0A1G4QQP4_9CAUL</name>
<gene>
    <name evidence="2" type="ORF">SAMN02927928_1436</name>
</gene>
<evidence type="ECO:0000256" key="1">
    <source>
        <dbReference type="SAM" id="Phobius"/>
    </source>
</evidence>
<organism evidence="2 3">
    <name type="scientific">Asticcacaulis taihuensis</name>
    <dbReference type="NCBI Taxonomy" id="260084"/>
    <lineage>
        <taxon>Bacteria</taxon>
        <taxon>Pseudomonadati</taxon>
        <taxon>Pseudomonadota</taxon>
        <taxon>Alphaproteobacteria</taxon>
        <taxon>Caulobacterales</taxon>
        <taxon>Caulobacteraceae</taxon>
        <taxon>Asticcacaulis</taxon>
    </lineage>
</organism>
<evidence type="ECO:0000313" key="2">
    <source>
        <dbReference type="EMBL" id="SCW46767.1"/>
    </source>
</evidence>
<dbReference type="AlphaFoldDB" id="A0A1G4QQP4"/>
<dbReference type="Proteomes" id="UP000199150">
    <property type="component" value="Unassembled WGS sequence"/>
</dbReference>
<reference evidence="3" key="1">
    <citation type="submission" date="2016-10" db="EMBL/GenBank/DDBJ databases">
        <authorList>
            <person name="Varghese N."/>
            <person name="Submissions S."/>
        </authorList>
    </citation>
    <scope>NUCLEOTIDE SEQUENCE [LARGE SCALE GENOMIC DNA]</scope>
    <source>
        <strain evidence="3">CGMCC 1.3431</strain>
    </source>
</reference>
<dbReference type="STRING" id="260084.SAMN02927928_1436"/>
<feature type="transmembrane region" description="Helical" evidence="1">
    <location>
        <begin position="51"/>
        <end position="74"/>
    </location>
</feature>
<dbReference type="OrthoDB" id="7173825at2"/>
<protein>
    <submittedName>
        <fullName evidence="2">Uncharacterized protein</fullName>
    </submittedName>
</protein>
<feature type="transmembrane region" description="Helical" evidence="1">
    <location>
        <begin position="26"/>
        <end position="45"/>
    </location>
</feature>